<reference evidence="3" key="1">
    <citation type="submission" date="2017-09" db="EMBL/GenBank/DDBJ databases">
        <title>Luteimonas liuhanmingii sp.nov., isolated from the intestinal contents of Tibetan Plateau Pika in Yushu, Qinghai Province, China.</title>
        <authorList>
            <person name="Gui Z."/>
        </authorList>
    </citation>
    <scope>NUCLEOTIDE SEQUENCE [LARGE SCALE GENOMIC DNA]</scope>
    <source>
        <strain evidence="3">100111</strain>
    </source>
</reference>
<dbReference type="Proteomes" id="UP000218968">
    <property type="component" value="Chromosome"/>
</dbReference>
<feature type="signal peptide" evidence="1">
    <location>
        <begin position="1"/>
        <end position="16"/>
    </location>
</feature>
<keyword evidence="3" id="KW-1185">Reference proteome</keyword>
<accession>A0A290XEG5</accession>
<proteinExistence type="predicted"/>
<organism evidence="2 3">
    <name type="scientific">Luteimonas chenhongjianii</name>
    <dbReference type="NCBI Taxonomy" id="2006110"/>
    <lineage>
        <taxon>Bacteria</taxon>
        <taxon>Pseudomonadati</taxon>
        <taxon>Pseudomonadota</taxon>
        <taxon>Gammaproteobacteria</taxon>
        <taxon>Lysobacterales</taxon>
        <taxon>Lysobacteraceae</taxon>
        <taxon>Luteimonas</taxon>
    </lineage>
</organism>
<gene>
    <name evidence="2" type="ORF">CNR27_08790</name>
</gene>
<dbReference type="KEGG" id="lum:CNR27_08790"/>
<feature type="chain" id="PRO_5012855291" description="YkuD domain-containing protein" evidence="1">
    <location>
        <begin position="17"/>
        <end position="248"/>
    </location>
</feature>
<keyword evidence="1" id="KW-0732">Signal</keyword>
<evidence type="ECO:0000256" key="1">
    <source>
        <dbReference type="SAM" id="SignalP"/>
    </source>
</evidence>
<dbReference type="AlphaFoldDB" id="A0A290XEG5"/>
<protein>
    <recommendedName>
        <fullName evidence="4">YkuD domain-containing protein</fullName>
    </recommendedName>
</protein>
<dbReference type="OrthoDB" id="7204730at2"/>
<name>A0A290XEG5_9GAMM</name>
<evidence type="ECO:0000313" key="3">
    <source>
        <dbReference type="Proteomes" id="UP000218968"/>
    </source>
</evidence>
<dbReference type="RefSeq" id="WP_096298024.1">
    <property type="nucleotide sequence ID" value="NZ_CP023406.1"/>
</dbReference>
<evidence type="ECO:0008006" key="4">
    <source>
        <dbReference type="Google" id="ProtNLM"/>
    </source>
</evidence>
<sequence>MAVLTGLLALAAPVLAQQVDDRAYASDIAAAEANGRVLYQHARALATVQDVMQENRAMLRDRRIAGEITEGRNGQVVVTVIDATPAALYRATVAADGTLVSPLTALPEPSPLSATEAAAALARSTALNVDLPRCGRNYGTITLPSSKDNEWVVYLLRTPSRGAVPIGGSFRVETRGAEMVDWRRYTNTCITLSPARDAAAMIMTHLLDPVATEVHVFWSLWSGKPLYVTTEEGLWKIADGRIAAVQDE</sequence>
<dbReference type="EMBL" id="CP023406">
    <property type="protein sequence ID" value="ATD67520.1"/>
    <property type="molecule type" value="Genomic_DNA"/>
</dbReference>
<evidence type="ECO:0000313" key="2">
    <source>
        <dbReference type="EMBL" id="ATD67520.1"/>
    </source>
</evidence>